<dbReference type="InterPro" id="IPR041633">
    <property type="entry name" value="Polbeta"/>
</dbReference>
<dbReference type="Proteomes" id="UP001559623">
    <property type="component" value="Unassembled WGS sequence"/>
</dbReference>
<dbReference type="PANTHER" id="PTHR43852">
    <property type="entry name" value="NUCLEOTIDYLTRANSFERASE"/>
    <property type="match status" value="1"/>
</dbReference>
<accession>A0ABV3X6Z1</accession>
<name>A0ABV3X6Z1_9FIRM</name>
<dbReference type="PANTHER" id="PTHR43852:SF3">
    <property type="entry name" value="NUCLEOTIDYLTRANSFERASE"/>
    <property type="match status" value="1"/>
</dbReference>
<proteinExistence type="predicted"/>
<feature type="domain" description="Polymerase beta nucleotidyltransferase" evidence="1">
    <location>
        <begin position="33"/>
        <end position="116"/>
    </location>
</feature>
<evidence type="ECO:0000259" key="1">
    <source>
        <dbReference type="Pfam" id="PF18765"/>
    </source>
</evidence>
<dbReference type="InterPro" id="IPR052930">
    <property type="entry name" value="TA_antitoxin_MntA"/>
</dbReference>
<evidence type="ECO:0000313" key="2">
    <source>
        <dbReference type="EMBL" id="MEX5285966.1"/>
    </source>
</evidence>
<dbReference type="CDD" id="cd05403">
    <property type="entry name" value="NT_KNTase_like"/>
    <property type="match status" value="1"/>
</dbReference>
<dbReference type="Gene3D" id="3.30.460.10">
    <property type="entry name" value="Beta Polymerase, domain 2"/>
    <property type="match status" value="1"/>
</dbReference>
<evidence type="ECO:0000313" key="3">
    <source>
        <dbReference type="Proteomes" id="UP001559623"/>
    </source>
</evidence>
<dbReference type="InterPro" id="IPR043519">
    <property type="entry name" value="NT_sf"/>
</dbReference>
<protein>
    <submittedName>
        <fullName evidence="2">Nucleotidyltransferase domain-containing protein</fullName>
    </submittedName>
</protein>
<dbReference type="EMBL" id="JARVLH010000007">
    <property type="protein sequence ID" value="MEX5285966.1"/>
    <property type="molecule type" value="Genomic_DNA"/>
</dbReference>
<dbReference type="SUPFAM" id="SSF81301">
    <property type="entry name" value="Nucleotidyltransferase"/>
    <property type="match status" value="1"/>
</dbReference>
<reference evidence="2 3" key="1">
    <citation type="submission" date="2023-04" db="EMBL/GenBank/DDBJ databases">
        <title>Genome Sequence of Selenomonas sputigena ATCC 33150.</title>
        <authorList>
            <person name="Miller D.P."/>
            <person name="Anvari S."/>
            <person name="Polson S.W."/>
            <person name="Macdonald M."/>
            <person name="Mcdowell J.V."/>
        </authorList>
    </citation>
    <scope>NUCLEOTIDE SEQUENCE [LARGE SCALE GENOMIC DNA]</scope>
    <source>
        <strain evidence="2 3">ATCC 33150</strain>
    </source>
</reference>
<dbReference type="Pfam" id="PF18765">
    <property type="entry name" value="Polbeta"/>
    <property type="match status" value="1"/>
</dbReference>
<comment type="caution">
    <text evidence="2">The sequence shown here is derived from an EMBL/GenBank/DDBJ whole genome shotgun (WGS) entry which is preliminary data.</text>
</comment>
<organism evidence="2 3">
    <name type="scientific">Selenomonas sputigena</name>
    <dbReference type="NCBI Taxonomy" id="69823"/>
    <lineage>
        <taxon>Bacteria</taxon>
        <taxon>Bacillati</taxon>
        <taxon>Bacillota</taxon>
        <taxon>Negativicutes</taxon>
        <taxon>Selenomonadales</taxon>
        <taxon>Selenomonadaceae</taxon>
        <taxon>Selenomonas</taxon>
    </lineage>
</organism>
<sequence>MMKMLTAMTGMTAMIGEMRLMWTAREEKIFAQLRELARRYDVGRLMLFGSRARRTHREKSDVDLAVYDCRDFRDFAFDVDEKVETLLRFDIVNMNESPSAELIAEIEREGVTLYEKV</sequence>
<keyword evidence="3" id="KW-1185">Reference proteome</keyword>
<gene>
    <name evidence="2" type="ORF">QCO44_10060</name>
</gene>